<dbReference type="Pfam" id="PF00106">
    <property type="entry name" value="adh_short"/>
    <property type="match status" value="1"/>
</dbReference>
<evidence type="ECO:0000313" key="10">
    <source>
        <dbReference type="Proteomes" id="UP000594260"/>
    </source>
</evidence>
<accession>A0A7M7MHV5</accession>
<dbReference type="OMA" id="GFSCLWP"/>
<comment type="subcellular location">
    <subcellularLocation>
        <location evidence="1">Mitochondrion</location>
    </subcellularLocation>
    <subcellularLocation>
        <location evidence="2">Peroxisome</location>
    </subcellularLocation>
</comment>
<keyword evidence="5" id="KW-0560">Oxidoreductase</keyword>
<organism evidence="9 10">
    <name type="scientific">Varroa destructor</name>
    <name type="common">Honeybee mite</name>
    <dbReference type="NCBI Taxonomy" id="109461"/>
    <lineage>
        <taxon>Eukaryota</taxon>
        <taxon>Metazoa</taxon>
        <taxon>Ecdysozoa</taxon>
        <taxon>Arthropoda</taxon>
        <taxon>Chelicerata</taxon>
        <taxon>Arachnida</taxon>
        <taxon>Acari</taxon>
        <taxon>Parasitiformes</taxon>
        <taxon>Mesostigmata</taxon>
        <taxon>Gamasina</taxon>
        <taxon>Dermanyssoidea</taxon>
        <taxon>Varroidae</taxon>
        <taxon>Varroa</taxon>
    </lineage>
</organism>
<dbReference type="RefSeq" id="XP_022664416.1">
    <property type="nucleotide sequence ID" value="XM_022808681.1"/>
</dbReference>
<evidence type="ECO:0000256" key="5">
    <source>
        <dbReference type="ARBA" id="ARBA00023002"/>
    </source>
</evidence>
<dbReference type="OrthoDB" id="5327538at2759"/>
<dbReference type="GeneID" id="111251747"/>
<evidence type="ECO:0000256" key="2">
    <source>
        <dbReference type="ARBA" id="ARBA00004275"/>
    </source>
</evidence>
<evidence type="ECO:0000256" key="7">
    <source>
        <dbReference type="ARBA" id="ARBA00023140"/>
    </source>
</evidence>
<dbReference type="EnsemblMetazoa" id="XM_022808679">
    <property type="protein sequence ID" value="XP_022664414"/>
    <property type="gene ID" value="LOC111251747"/>
</dbReference>
<dbReference type="AlphaFoldDB" id="A0A7M7MHV5"/>
<dbReference type="EnsemblMetazoa" id="XM_022808680">
    <property type="protein sequence ID" value="XP_022664415"/>
    <property type="gene ID" value="LOC111251747"/>
</dbReference>
<dbReference type="PRINTS" id="PR00081">
    <property type="entry name" value="GDHRDH"/>
</dbReference>
<dbReference type="Gene3D" id="3.40.50.720">
    <property type="entry name" value="NAD(P)-binding Rossmann-like Domain"/>
    <property type="match status" value="1"/>
</dbReference>
<evidence type="ECO:0000256" key="8">
    <source>
        <dbReference type="ARBA" id="ARBA00040243"/>
    </source>
</evidence>
<keyword evidence="7" id="KW-0576">Peroxisome</keyword>
<dbReference type="GO" id="GO:0016491">
    <property type="term" value="F:oxidoreductase activity"/>
    <property type="evidence" value="ECO:0007669"/>
    <property type="project" value="UniProtKB-KW"/>
</dbReference>
<dbReference type="PANTHER" id="PTHR42808:SF3">
    <property type="entry name" value="HYDROXYSTEROID DEHYDROGENASE-LIKE PROTEIN 2"/>
    <property type="match status" value="1"/>
</dbReference>
<dbReference type="RefSeq" id="XP_022664415.1">
    <property type="nucleotide sequence ID" value="XM_022808680.1"/>
</dbReference>
<sequence length="290" mass="31721">MENTGKLRGLTIFITGASRGIGKEIALKCAKDGANIVIAAKTAQAHPKLQGTIYTAAAEVEAAGGKCLPLIVDVRDEQSVALAVEEAVRRFGGIDVLVNNASAISLTSTENTEMKRYDLMHQVNVRGTFLTSKYCIPHLKASQYGGRILNNSPPLEMNARWFAPHCAYTMTKFGMSMCALGMAEEFRGYVAVNTLWPKTMIHTAASKLLAGGDSHTSQALSRRPTIMADAAYAILCKPMDFTGNFCIDEEVLRNEGISDFEQYLCIIDQGSEVQLDFFLPEKYYNVDSKL</sequence>
<dbReference type="NCBIfam" id="NF006133">
    <property type="entry name" value="PRK08278.1"/>
    <property type="match status" value="1"/>
</dbReference>
<dbReference type="InterPro" id="IPR051935">
    <property type="entry name" value="HSDL2"/>
</dbReference>
<evidence type="ECO:0000256" key="4">
    <source>
        <dbReference type="ARBA" id="ARBA00022857"/>
    </source>
</evidence>
<reference evidence="9" key="1">
    <citation type="submission" date="2021-01" db="UniProtKB">
        <authorList>
            <consortium name="EnsemblMetazoa"/>
        </authorList>
    </citation>
    <scope>IDENTIFICATION</scope>
</reference>
<dbReference type="EnsemblMetazoa" id="XM_022808681">
    <property type="protein sequence ID" value="XP_022664416"/>
    <property type="gene ID" value="LOC111251747"/>
</dbReference>
<keyword evidence="4" id="KW-0521">NADP</keyword>
<dbReference type="InParanoid" id="A0A7M7MHV5"/>
<dbReference type="RefSeq" id="XP_022664413.1">
    <property type="nucleotide sequence ID" value="XM_022808678.1"/>
</dbReference>
<dbReference type="FunFam" id="3.40.50.720:FF:000301">
    <property type="entry name" value="Hydroxysteroid dehydrogenase like 2"/>
    <property type="match status" value="1"/>
</dbReference>
<keyword evidence="6" id="KW-0496">Mitochondrion</keyword>
<evidence type="ECO:0000256" key="6">
    <source>
        <dbReference type="ARBA" id="ARBA00023128"/>
    </source>
</evidence>
<evidence type="ECO:0000256" key="1">
    <source>
        <dbReference type="ARBA" id="ARBA00004173"/>
    </source>
</evidence>
<comment type="similarity">
    <text evidence="3">Belongs to the short-chain dehydrogenases/reductases (SDR) family.</text>
</comment>
<dbReference type="Proteomes" id="UP000594260">
    <property type="component" value="Unplaced"/>
</dbReference>
<dbReference type="PANTHER" id="PTHR42808">
    <property type="entry name" value="HYDROXYSTEROID DEHYDROGENASE-LIKE PROTEIN 2"/>
    <property type="match status" value="1"/>
</dbReference>
<proteinExistence type="inferred from homology"/>
<dbReference type="KEGG" id="vde:111251747"/>
<evidence type="ECO:0000256" key="3">
    <source>
        <dbReference type="ARBA" id="ARBA00006484"/>
    </source>
</evidence>
<dbReference type="SUPFAM" id="SSF51735">
    <property type="entry name" value="NAD(P)-binding Rossmann-fold domains"/>
    <property type="match status" value="1"/>
</dbReference>
<dbReference type="RefSeq" id="XP_022664414.1">
    <property type="nucleotide sequence ID" value="XM_022808679.1"/>
</dbReference>
<dbReference type="GO" id="GO:0005777">
    <property type="term" value="C:peroxisome"/>
    <property type="evidence" value="ECO:0007669"/>
    <property type="project" value="UniProtKB-SubCell"/>
</dbReference>
<dbReference type="EnsemblMetazoa" id="XM_022808678">
    <property type="protein sequence ID" value="XP_022664413"/>
    <property type="gene ID" value="LOC111251747"/>
</dbReference>
<dbReference type="InterPro" id="IPR002347">
    <property type="entry name" value="SDR_fam"/>
</dbReference>
<dbReference type="InterPro" id="IPR036291">
    <property type="entry name" value="NAD(P)-bd_dom_sf"/>
</dbReference>
<keyword evidence="10" id="KW-1185">Reference proteome</keyword>
<protein>
    <recommendedName>
        <fullName evidence="8">Hydroxysteroid dehydrogenase-like protein 2</fullName>
    </recommendedName>
</protein>
<name>A0A7M7MHV5_VARDE</name>
<evidence type="ECO:0000313" key="9">
    <source>
        <dbReference type="EnsemblMetazoa" id="XP_022664413"/>
    </source>
</evidence>
<dbReference type="GO" id="GO:0005739">
    <property type="term" value="C:mitochondrion"/>
    <property type="evidence" value="ECO:0007669"/>
    <property type="project" value="UniProtKB-SubCell"/>
</dbReference>